<reference evidence="3 4" key="1">
    <citation type="submission" date="2023-07" db="EMBL/GenBank/DDBJ databases">
        <authorList>
            <person name="Girao M."/>
            <person name="Carvalho M.F."/>
        </authorList>
    </citation>
    <scope>NUCLEOTIDE SEQUENCE [LARGE SCALE GENOMIC DNA]</scope>
    <source>
        <strain evidence="3 4">YIM65754</strain>
    </source>
</reference>
<accession>A0ABU7L8B0</accession>
<sequence length="319" mass="33792">MMTAFRWAATVLAGLATLVGAVGVVLHYSTSSARLPVLAASAASYMMIGSVLGAVVFALLRYRVATAVALLIVVAAVWIQAPRYVGESAGGGGDVLTVMQANVLFGEADPATVVSEVEERQVDMLTVSELTPEAVEAYAREGLDRMLPYHFVAPEPGAGGTGIWSRFPLSDEVEYDGFVMNQVSATADVPGTGPVAVYAFHPVPPVYDTKVWADELSRLHEILESAPPSAPVVAGADFNATYDHAQYRAMLTGRLRDTAEQVGAGFLFTYPTDKRIPPLVGIDHILVGGGRATSVETVTLPGSDHRAVVAQIELDRPPR</sequence>
<organism evidence="3 4">
    <name type="scientific">Rhodococcus artemisiae</name>
    <dbReference type="NCBI Taxonomy" id="714159"/>
    <lineage>
        <taxon>Bacteria</taxon>
        <taxon>Bacillati</taxon>
        <taxon>Actinomycetota</taxon>
        <taxon>Actinomycetes</taxon>
        <taxon>Mycobacteriales</taxon>
        <taxon>Nocardiaceae</taxon>
        <taxon>Rhodococcus</taxon>
    </lineage>
</organism>
<proteinExistence type="predicted"/>
<keyword evidence="3" id="KW-0378">Hydrolase</keyword>
<keyword evidence="3" id="KW-0255">Endonuclease</keyword>
<dbReference type="Proteomes" id="UP001336020">
    <property type="component" value="Unassembled WGS sequence"/>
</dbReference>
<feature type="domain" description="Endonuclease/exonuclease/phosphatase" evidence="2">
    <location>
        <begin position="99"/>
        <end position="305"/>
    </location>
</feature>
<dbReference type="InterPro" id="IPR036691">
    <property type="entry name" value="Endo/exonu/phosph_ase_sf"/>
</dbReference>
<keyword evidence="1" id="KW-0472">Membrane</keyword>
<keyword evidence="3" id="KW-0540">Nuclease</keyword>
<dbReference type="InterPro" id="IPR005135">
    <property type="entry name" value="Endo/exonuclease/phosphatase"/>
</dbReference>
<keyword evidence="4" id="KW-1185">Reference proteome</keyword>
<dbReference type="Gene3D" id="3.60.10.10">
    <property type="entry name" value="Endonuclease/exonuclease/phosphatase"/>
    <property type="match status" value="1"/>
</dbReference>
<evidence type="ECO:0000313" key="4">
    <source>
        <dbReference type="Proteomes" id="UP001336020"/>
    </source>
</evidence>
<keyword evidence="1" id="KW-1133">Transmembrane helix</keyword>
<keyword evidence="1" id="KW-0812">Transmembrane</keyword>
<dbReference type="RefSeq" id="WP_330133005.1">
    <property type="nucleotide sequence ID" value="NZ_JAUTXY010000003.1"/>
</dbReference>
<dbReference type="EMBL" id="JAUTXY010000003">
    <property type="protein sequence ID" value="MEE2057782.1"/>
    <property type="molecule type" value="Genomic_DNA"/>
</dbReference>
<dbReference type="SUPFAM" id="SSF56219">
    <property type="entry name" value="DNase I-like"/>
    <property type="match status" value="1"/>
</dbReference>
<protein>
    <submittedName>
        <fullName evidence="3">Endonuclease/exonuclease/phosphatase family protein</fullName>
    </submittedName>
</protein>
<feature type="transmembrane region" description="Helical" evidence="1">
    <location>
        <begin position="64"/>
        <end position="81"/>
    </location>
</feature>
<name>A0ABU7L8B0_9NOCA</name>
<evidence type="ECO:0000256" key="1">
    <source>
        <dbReference type="SAM" id="Phobius"/>
    </source>
</evidence>
<dbReference type="GO" id="GO:0004519">
    <property type="term" value="F:endonuclease activity"/>
    <property type="evidence" value="ECO:0007669"/>
    <property type="project" value="UniProtKB-KW"/>
</dbReference>
<evidence type="ECO:0000259" key="2">
    <source>
        <dbReference type="Pfam" id="PF03372"/>
    </source>
</evidence>
<feature type="transmembrane region" description="Helical" evidence="1">
    <location>
        <begin position="37"/>
        <end position="57"/>
    </location>
</feature>
<dbReference type="Pfam" id="PF03372">
    <property type="entry name" value="Exo_endo_phos"/>
    <property type="match status" value="1"/>
</dbReference>
<gene>
    <name evidence="3" type="ORF">Q7514_09630</name>
</gene>
<evidence type="ECO:0000313" key="3">
    <source>
        <dbReference type="EMBL" id="MEE2057782.1"/>
    </source>
</evidence>
<comment type="caution">
    <text evidence="3">The sequence shown here is derived from an EMBL/GenBank/DDBJ whole genome shotgun (WGS) entry which is preliminary data.</text>
</comment>